<dbReference type="EMBL" id="CBLN010003748">
    <property type="protein sequence ID" value="CDI70136.1"/>
    <property type="molecule type" value="Genomic_DNA"/>
</dbReference>
<dbReference type="Gene3D" id="3.30.200.20">
    <property type="entry name" value="Phosphorylase Kinase, domain 1"/>
    <property type="match status" value="1"/>
</dbReference>
<evidence type="ECO:0000313" key="4">
    <source>
        <dbReference type="WBParaSite" id="EgrG_000745600"/>
    </source>
</evidence>
<dbReference type="PANTHER" id="PTHR44167">
    <property type="entry name" value="OVARIAN-SPECIFIC SERINE/THREONINE-PROTEIN KINASE LOK-RELATED"/>
    <property type="match status" value="1"/>
</dbReference>
<dbReference type="Proteomes" id="UP000492820">
    <property type="component" value="Unassembled WGS sequence"/>
</dbReference>
<feature type="domain" description="Protein kinase" evidence="1">
    <location>
        <begin position="6"/>
        <end position="300"/>
    </location>
</feature>
<dbReference type="Pfam" id="PF00069">
    <property type="entry name" value="Pkinase"/>
    <property type="match status" value="1"/>
</dbReference>
<dbReference type="GO" id="GO:0005634">
    <property type="term" value="C:nucleus"/>
    <property type="evidence" value="ECO:0007669"/>
    <property type="project" value="TreeGrafter"/>
</dbReference>
<dbReference type="InterPro" id="IPR008271">
    <property type="entry name" value="Ser/Thr_kinase_AS"/>
</dbReference>
<dbReference type="InterPro" id="IPR000719">
    <property type="entry name" value="Prot_kinase_dom"/>
</dbReference>
<dbReference type="GO" id="GO:0044773">
    <property type="term" value="P:mitotic DNA damage checkpoint signaling"/>
    <property type="evidence" value="ECO:0007669"/>
    <property type="project" value="TreeGrafter"/>
</dbReference>
<dbReference type="WBParaSite" id="EgrG_000745600">
    <property type="protein sequence ID" value="EgrG_000745600"/>
    <property type="gene ID" value="EgrG_000745600"/>
</dbReference>
<keyword evidence="2" id="KW-0808">Transferase</keyword>
<dbReference type="GO" id="GO:0005524">
    <property type="term" value="F:ATP binding"/>
    <property type="evidence" value="ECO:0007669"/>
    <property type="project" value="InterPro"/>
</dbReference>
<dbReference type="PROSITE" id="PS50011">
    <property type="entry name" value="PROTEIN_KINASE_DOM"/>
    <property type="match status" value="1"/>
</dbReference>
<dbReference type="PROSITE" id="PS00108">
    <property type="entry name" value="PROTEIN_KINASE_ST"/>
    <property type="match status" value="1"/>
</dbReference>
<dbReference type="PANTHER" id="PTHR44167:SF30">
    <property type="entry name" value="PHOSPHORYLASE KINASE"/>
    <property type="match status" value="1"/>
</dbReference>
<evidence type="ECO:0000259" key="1">
    <source>
        <dbReference type="PROSITE" id="PS50011"/>
    </source>
</evidence>
<dbReference type="GO" id="GO:0004674">
    <property type="term" value="F:protein serine/threonine kinase activity"/>
    <property type="evidence" value="ECO:0007669"/>
    <property type="project" value="TreeGrafter"/>
</dbReference>
<sequence length="328" mass="37153">MDLGGFSVTEQIVGGLCSHVLRAVRKYDGLSVVLKCYDAENAVPGMFVQTHSTGDKPLLREAYFLQKVQAVSGCVKMVDYFFDESRNQYVIVLEDLTSLGYTRLTQEILNNDGFLTESSIAWILHETIHTLQQMHELNVLHCDIKPDNIFIHRGKKQIKLLDFNIANEMIAHELSAQNAGAIGCTPEYAPPEVLIQRRAWTPASEVWSVGVTAFVLLCKKFPFEDPLTCHLMQPAYPEDLNITWERGSRDKSHCRMESKSKSEGMALPLSLRAKDFLISCLDKRPQRRPSLQHLSAHPFFSPNQLLRGSFSTNSLELDEKMRIPTRIS</sequence>
<gene>
    <name evidence="2" type="ORF">EgrG_000745600</name>
</gene>
<dbReference type="InterPro" id="IPR011009">
    <property type="entry name" value="Kinase-like_dom_sf"/>
</dbReference>
<name>U6FVG6_ECHGR</name>
<evidence type="ECO:0000313" key="3">
    <source>
        <dbReference type="Proteomes" id="UP000492820"/>
    </source>
</evidence>
<dbReference type="AlphaFoldDB" id="U6FVG6"/>
<proteinExistence type="predicted"/>
<reference evidence="2 3" key="1">
    <citation type="journal article" date="2013" name="Nature">
        <title>The genomes of four tapeworm species reveal adaptations to parasitism.</title>
        <authorList>
            <person name="Tsai I.J."/>
            <person name="Zarowiecki M."/>
            <person name="Holroyd N."/>
            <person name="Garciarrubio A."/>
            <person name="Sanchez-Flores A."/>
            <person name="Brooks K.L."/>
            <person name="Tracey A."/>
            <person name="Bobes R.J."/>
            <person name="Fragoso G."/>
            <person name="Sciutto E."/>
            <person name="Aslett M."/>
            <person name="Beasley H."/>
            <person name="Bennett H.M."/>
            <person name="Cai J."/>
            <person name="Camicia F."/>
            <person name="Clark R."/>
            <person name="Cucher M."/>
            <person name="De Silva N."/>
            <person name="Day T.A."/>
            <person name="Deplazes P."/>
            <person name="Estrada K."/>
            <person name="Fernandez C."/>
            <person name="Holland P.W."/>
            <person name="Hou J."/>
            <person name="Hu S."/>
            <person name="Huckvale T."/>
            <person name="Hung S.S."/>
            <person name="Kamenetzky L."/>
            <person name="Keane J.A."/>
            <person name="Kiss F."/>
            <person name="Koziol U."/>
            <person name="Lambert O."/>
            <person name="Liu K."/>
            <person name="Luo X."/>
            <person name="Luo Y."/>
            <person name="Macchiaroli N."/>
            <person name="Nichol S."/>
            <person name="Paps J."/>
            <person name="Parkinson J."/>
            <person name="Pouchkina-Stantcheva N."/>
            <person name="Riddiford N."/>
            <person name="Rosenzvit M."/>
            <person name="Salinas G."/>
            <person name="Wasmuth J.D."/>
            <person name="Zamanian M."/>
            <person name="Zheng Y."/>
            <person name="Cai X."/>
            <person name="Soberon X."/>
            <person name="Olson P.D."/>
            <person name="Laclette J.P."/>
            <person name="Brehm K."/>
            <person name="Berriman M."/>
            <person name="Garciarrubio A."/>
            <person name="Bobes R.J."/>
            <person name="Fragoso G."/>
            <person name="Sanchez-Flores A."/>
            <person name="Estrada K."/>
            <person name="Cevallos M.A."/>
            <person name="Morett E."/>
            <person name="Gonzalez V."/>
            <person name="Portillo T."/>
            <person name="Ochoa-Leyva A."/>
            <person name="Jose M.V."/>
            <person name="Sciutto E."/>
            <person name="Landa A."/>
            <person name="Jimenez L."/>
            <person name="Valdes V."/>
            <person name="Carrero J.C."/>
            <person name="Larralde C."/>
            <person name="Morales-Montor J."/>
            <person name="Limon-Lason J."/>
            <person name="Soberon X."/>
            <person name="Laclette J.P."/>
        </authorList>
    </citation>
    <scope>NUCLEOTIDE SEQUENCE [LARGE SCALE GENOMIC DNA]</scope>
</reference>
<dbReference type="SMART" id="SM00220">
    <property type="entry name" value="S_TKc"/>
    <property type="match status" value="1"/>
</dbReference>
<reference evidence="4" key="2">
    <citation type="submission" date="2020-10" db="UniProtKB">
        <authorList>
            <consortium name="WormBaseParasite"/>
        </authorList>
    </citation>
    <scope>IDENTIFICATION</scope>
</reference>
<accession>U6FVG6</accession>
<protein>
    <submittedName>
        <fullName evidence="2 4">Proto oncogene serine:threonine protein kinase</fullName>
    </submittedName>
</protein>
<keyword evidence="2" id="KW-0418">Kinase</keyword>
<evidence type="ECO:0000313" key="2">
    <source>
        <dbReference type="EMBL" id="CDI70136.1"/>
    </source>
</evidence>
<dbReference type="SUPFAM" id="SSF56112">
    <property type="entry name" value="Protein kinase-like (PK-like)"/>
    <property type="match status" value="1"/>
</dbReference>
<dbReference type="Gene3D" id="1.10.510.10">
    <property type="entry name" value="Transferase(Phosphotransferase) domain 1"/>
    <property type="match status" value="1"/>
</dbReference>
<dbReference type="OrthoDB" id="193931at2759"/>
<organism evidence="2">
    <name type="scientific">Echinococcus granulosus</name>
    <name type="common">Hydatid tapeworm</name>
    <dbReference type="NCBI Taxonomy" id="6210"/>
    <lineage>
        <taxon>Eukaryota</taxon>
        <taxon>Metazoa</taxon>
        <taxon>Spiralia</taxon>
        <taxon>Lophotrochozoa</taxon>
        <taxon>Platyhelminthes</taxon>
        <taxon>Cestoda</taxon>
        <taxon>Eucestoda</taxon>
        <taxon>Cyclophyllidea</taxon>
        <taxon>Taeniidae</taxon>
        <taxon>Echinococcus</taxon>
        <taxon>Echinococcus granulosus group</taxon>
    </lineage>
</organism>